<sequence length="232" mass="26367">RLRVLAAVAKERTIYRNLLTEELGCTDGYKNLTDKAVSFMDLAVTEFPSAKFVMVIDDDVYVKVDQLAENLRVANSTGLYFGEVWAVVFGNKQKPIRDQSSQYYLPEDQYPMRGLLPYVAGPHSVISMDGVRFIAKNYWRLRSLNGLDDVSVGLRLWSMQLRQQHTRQFSSVRASTNCSDDLVSFVDLPSLGIRSIHANLINNRSFCPGFHSVTWHQNLNSAPTMAEMLRRP</sequence>
<keyword evidence="12" id="KW-1185">Reference proteome</keyword>
<dbReference type="PANTHER" id="PTHR11214">
    <property type="entry name" value="BETA-1,3-N-ACETYLGLUCOSAMINYLTRANSFERASE"/>
    <property type="match status" value="1"/>
</dbReference>
<name>G5A4X2_PHYSP</name>
<evidence type="ECO:0000256" key="7">
    <source>
        <dbReference type="ARBA" id="ARBA00022989"/>
    </source>
</evidence>
<proteinExistence type="inferred from homology"/>
<reference evidence="11 12" key="1">
    <citation type="journal article" date="2006" name="Science">
        <title>Phytophthora genome sequences uncover evolutionary origins and mechanisms of pathogenesis.</title>
        <authorList>
            <person name="Tyler B.M."/>
            <person name="Tripathy S."/>
            <person name="Zhang X."/>
            <person name="Dehal P."/>
            <person name="Jiang R.H."/>
            <person name="Aerts A."/>
            <person name="Arredondo F.D."/>
            <person name="Baxter L."/>
            <person name="Bensasson D."/>
            <person name="Beynon J.L."/>
            <person name="Chapman J."/>
            <person name="Damasceno C.M."/>
            <person name="Dorrance A.E."/>
            <person name="Dou D."/>
            <person name="Dickerman A.W."/>
            <person name="Dubchak I.L."/>
            <person name="Garbelotto M."/>
            <person name="Gijzen M."/>
            <person name="Gordon S.G."/>
            <person name="Govers F."/>
            <person name="Grunwald N.J."/>
            <person name="Huang W."/>
            <person name="Ivors K.L."/>
            <person name="Jones R.W."/>
            <person name="Kamoun S."/>
            <person name="Krampis K."/>
            <person name="Lamour K.H."/>
            <person name="Lee M.K."/>
            <person name="McDonald W.H."/>
            <person name="Medina M."/>
            <person name="Meijer H.J."/>
            <person name="Nordberg E.K."/>
            <person name="Maclean D.J."/>
            <person name="Ospina-Giraldo M.D."/>
            <person name="Morris P.F."/>
            <person name="Phuntumart V."/>
            <person name="Putnam N.H."/>
            <person name="Rash S."/>
            <person name="Rose J.K."/>
            <person name="Sakihama Y."/>
            <person name="Salamov A.A."/>
            <person name="Savidor A."/>
            <person name="Scheuring C.F."/>
            <person name="Smith B.M."/>
            <person name="Sobral B.W."/>
            <person name="Terry A."/>
            <person name="Torto-Alalibo T.A."/>
            <person name="Win J."/>
            <person name="Xu Z."/>
            <person name="Zhang H."/>
            <person name="Grigoriev I.V."/>
            <person name="Rokhsar D.S."/>
            <person name="Boore J.L."/>
        </authorList>
    </citation>
    <scope>NUCLEOTIDE SEQUENCE [LARGE SCALE GENOMIC DNA]</scope>
    <source>
        <strain evidence="11 12">P6497</strain>
    </source>
</reference>
<dbReference type="InParanoid" id="G5A4X2"/>
<feature type="non-terminal residue" evidence="11">
    <location>
        <position position="232"/>
    </location>
</feature>
<dbReference type="GO" id="GO:0016758">
    <property type="term" value="F:hexosyltransferase activity"/>
    <property type="evidence" value="ECO:0007669"/>
    <property type="project" value="InterPro"/>
</dbReference>
<evidence type="ECO:0000256" key="2">
    <source>
        <dbReference type="ARBA" id="ARBA00008661"/>
    </source>
</evidence>
<dbReference type="Gene3D" id="3.90.550.50">
    <property type="match status" value="1"/>
</dbReference>
<gene>
    <name evidence="11" type="ORF">PHYSODRAFT_464211</name>
</gene>
<dbReference type="KEGG" id="psoj:PHYSODRAFT_464211"/>
<comment type="subcellular location">
    <subcellularLocation>
        <location evidence="1 10">Golgi apparatus membrane</location>
        <topology evidence="1 10">Single-pass type II membrane protein</topology>
    </subcellularLocation>
</comment>
<dbReference type="RefSeq" id="XP_009534582.1">
    <property type="nucleotide sequence ID" value="XM_009536287.1"/>
</dbReference>
<evidence type="ECO:0000256" key="5">
    <source>
        <dbReference type="ARBA" id="ARBA00022692"/>
    </source>
</evidence>
<keyword evidence="6" id="KW-0735">Signal-anchor</keyword>
<dbReference type="GeneID" id="20653370"/>
<dbReference type="Pfam" id="PF01762">
    <property type="entry name" value="Galactosyl_T"/>
    <property type="match status" value="1"/>
</dbReference>
<evidence type="ECO:0000256" key="3">
    <source>
        <dbReference type="ARBA" id="ARBA00022676"/>
    </source>
</evidence>
<comment type="similarity">
    <text evidence="2 10">Belongs to the glycosyltransferase 31 family.</text>
</comment>
<dbReference type="OMA" id="VRFMERT"/>
<dbReference type="InterPro" id="IPR002659">
    <property type="entry name" value="Glyco_trans_31"/>
</dbReference>
<keyword evidence="5" id="KW-0812">Transmembrane</keyword>
<dbReference type="EMBL" id="JH159159">
    <property type="protein sequence ID" value="EGZ09721.1"/>
    <property type="molecule type" value="Genomic_DNA"/>
</dbReference>
<evidence type="ECO:0000313" key="12">
    <source>
        <dbReference type="Proteomes" id="UP000002640"/>
    </source>
</evidence>
<evidence type="ECO:0000256" key="10">
    <source>
        <dbReference type="RuleBase" id="RU363063"/>
    </source>
</evidence>
<dbReference type="Proteomes" id="UP000002640">
    <property type="component" value="Unassembled WGS sequence"/>
</dbReference>
<dbReference type="AlphaFoldDB" id="G5A4X2"/>
<keyword evidence="9" id="KW-0472">Membrane</keyword>
<evidence type="ECO:0000313" key="11">
    <source>
        <dbReference type="EMBL" id="EGZ09721.1"/>
    </source>
</evidence>
<feature type="non-terminal residue" evidence="11">
    <location>
        <position position="1"/>
    </location>
</feature>
<accession>G5A4X2</accession>
<keyword evidence="4" id="KW-0808">Transferase</keyword>
<evidence type="ECO:0000256" key="1">
    <source>
        <dbReference type="ARBA" id="ARBA00004323"/>
    </source>
</evidence>
<organism evidence="11 12">
    <name type="scientific">Phytophthora sojae (strain P6497)</name>
    <name type="common">Soybean stem and root rot agent</name>
    <name type="synonym">Phytophthora megasperma f. sp. glycines</name>
    <dbReference type="NCBI Taxonomy" id="1094619"/>
    <lineage>
        <taxon>Eukaryota</taxon>
        <taxon>Sar</taxon>
        <taxon>Stramenopiles</taxon>
        <taxon>Oomycota</taxon>
        <taxon>Peronosporomycetes</taxon>
        <taxon>Peronosporales</taxon>
        <taxon>Peronosporaceae</taxon>
        <taxon>Phytophthora</taxon>
    </lineage>
</organism>
<evidence type="ECO:0000256" key="4">
    <source>
        <dbReference type="ARBA" id="ARBA00022679"/>
    </source>
</evidence>
<dbReference type="GO" id="GO:0000139">
    <property type="term" value="C:Golgi membrane"/>
    <property type="evidence" value="ECO:0007669"/>
    <property type="project" value="UniProtKB-SubCell"/>
</dbReference>
<evidence type="ECO:0000256" key="9">
    <source>
        <dbReference type="ARBA" id="ARBA00023136"/>
    </source>
</evidence>
<evidence type="ECO:0000256" key="8">
    <source>
        <dbReference type="ARBA" id="ARBA00023034"/>
    </source>
</evidence>
<keyword evidence="7" id="KW-1133">Transmembrane helix</keyword>
<protein>
    <recommendedName>
        <fullName evidence="10">Hexosyltransferase</fullName>
        <ecNumber evidence="10">2.4.1.-</ecNumber>
    </recommendedName>
</protein>
<keyword evidence="8 10" id="KW-0333">Golgi apparatus</keyword>
<dbReference type="EC" id="2.4.1.-" evidence="10"/>
<dbReference type="SMR" id="G5A4X2"/>
<dbReference type="PANTHER" id="PTHR11214:SF3">
    <property type="entry name" value="BETA-1,3-GALACTOSYLTRANSFERASE 6"/>
    <property type="match status" value="1"/>
</dbReference>
<keyword evidence="3 10" id="KW-0328">Glycosyltransferase</keyword>
<evidence type="ECO:0000256" key="6">
    <source>
        <dbReference type="ARBA" id="ARBA00022968"/>
    </source>
</evidence>